<organism evidence="2 3">
    <name type="scientific">Pan troglodytes</name>
    <name type="common">Chimpanzee</name>
    <dbReference type="NCBI Taxonomy" id="9598"/>
    <lineage>
        <taxon>Eukaryota</taxon>
        <taxon>Metazoa</taxon>
        <taxon>Chordata</taxon>
        <taxon>Craniata</taxon>
        <taxon>Vertebrata</taxon>
        <taxon>Euteleostomi</taxon>
        <taxon>Mammalia</taxon>
        <taxon>Eutheria</taxon>
        <taxon>Euarchontoglires</taxon>
        <taxon>Primates</taxon>
        <taxon>Haplorrhini</taxon>
        <taxon>Catarrhini</taxon>
        <taxon>Hominidae</taxon>
        <taxon>Pan</taxon>
    </lineage>
</organism>
<dbReference type="CDD" id="cd07765">
    <property type="entry name" value="KRAB_A-box"/>
    <property type="match status" value="1"/>
</dbReference>
<dbReference type="Pfam" id="PF01352">
    <property type="entry name" value="KRAB"/>
    <property type="match status" value="1"/>
</dbReference>
<dbReference type="InterPro" id="IPR050169">
    <property type="entry name" value="Krueppel_C2H2_ZnF"/>
</dbReference>
<accession>A0A2J8QIJ4</accession>
<dbReference type="SUPFAM" id="SSF109640">
    <property type="entry name" value="KRAB domain (Kruppel-associated box)"/>
    <property type="match status" value="1"/>
</dbReference>
<comment type="caution">
    <text evidence="2">The sequence shown here is derived from an EMBL/GenBank/DDBJ whole genome shotgun (WGS) entry which is preliminary data.</text>
</comment>
<dbReference type="GO" id="GO:0006355">
    <property type="term" value="P:regulation of DNA-templated transcription"/>
    <property type="evidence" value="ECO:0007669"/>
    <property type="project" value="InterPro"/>
</dbReference>
<feature type="non-terminal residue" evidence="2">
    <location>
        <position position="158"/>
    </location>
</feature>
<dbReference type="PROSITE" id="PS50805">
    <property type="entry name" value="KRAB"/>
    <property type="match status" value="1"/>
</dbReference>
<dbReference type="PANTHER" id="PTHR23232">
    <property type="entry name" value="KRAB DOMAIN C2H2 ZINC FINGER"/>
    <property type="match status" value="1"/>
</dbReference>
<dbReference type="InterPro" id="IPR036051">
    <property type="entry name" value="KRAB_dom_sf"/>
</dbReference>
<evidence type="ECO:0000259" key="1">
    <source>
        <dbReference type="PROSITE" id="PS50805"/>
    </source>
</evidence>
<dbReference type="PANTHER" id="PTHR23232:SF163">
    <property type="entry name" value="ZINC FINGER PROTEIN 589"/>
    <property type="match status" value="1"/>
</dbReference>
<dbReference type="AlphaFoldDB" id="A0A2J8QIJ4"/>
<feature type="domain" description="KRAB" evidence="1">
    <location>
        <begin position="14"/>
        <end position="91"/>
    </location>
</feature>
<dbReference type="SMART" id="SM00349">
    <property type="entry name" value="KRAB"/>
    <property type="match status" value="1"/>
</dbReference>
<dbReference type="Proteomes" id="UP000236370">
    <property type="component" value="Unassembled WGS sequence"/>
</dbReference>
<dbReference type="Gene3D" id="6.10.140.140">
    <property type="match status" value="1"/>
</dbReference>
<proteinExistence type="predicted"/>
<reference evidence="2 3" key="1">
    <citation type="submission" date="2017-12" db="EMBL/GenBank/DDBJ databases">
        <title>High-resolution comparative analysis of great ape genomes.</title>
        <authorList>
            <person name="Pollen A."/>
            <person name="Hastie A."/>
            <person name="Hormozdiari F."/>
            <person name="Dougherty M."/>
            <person name="Liu R."/>
            <person name="Chaisson M."/>
            <person name="Hoppe E."/>
            <person name="Hill C."/>
            <person name="Pang A."/>
            <person name="Hillier L."/>
            <person name="Baker C."/>
            <person name="Armstrong J."/>
            <person name="Shendure J."/>
            <person name="Paten B."/>
            <person name="Wilson R."/>
            <person name="Chao H."/>
            <person name="Schneider V."/>
            <person name="Ventura M."/>
            <person name="Kronenberg Z."/>
            <person name="Murali S."/>
            <person name="Gordon D."/>
            <person name="Cantsilieris S."/>
            <person name="Munson K."/>
            <person name="Nelson B."/>
            <person name="Raja A."/>
            <person name="Underwood J."/>
            <person name="Diekhans M."/>
            <person name="Fiddes I."/>
            <person name="Haussler D."/>
            <person name="Eichler E."/>
        </authorList>
    </citation>
    <scope>NUCLEOTIDE SEQUENCE [LARGE SCALE GENOMIC DNA]</scope>
    <source>
        <strain evidence="2">Yerkes chimp pedigree #C0471</strain>
    </source>
</reference>
<evidence type="ECO:0000313" key="3">
    <source>
        <dbReference type="Proteomes" id="UP000236370"/>
    </source>
</evidence>
<dbReference type="InterPro" id="IPR001909">
    <property type="entry name" value="KRAB"/>
</dbReference>
<name>A0A2J8QIJ4_PANTR</name>
<gene>
    <name evidence="2" type="ORF">CK820_G0030317</name>
</gene>
<sequence>MAMGLCKAMSQGLVTFRDVALDFSQEEWEWLKPSQKDLYRDVMLENYRNLVWLDWESWCEIEELSPKWFIDEDEISQEMVMERLASHGLECTSFREAWKYKGEFELHQGNAERHFMQVTAVKEISTGKRDNEFSNSGRSIPLKSVFLTQQKVPTIQQV</sequence>
<dbReference type="EMBL" id="NBAG03000037">
    <property type="protein sequence ID" value="PNI96029.1"/>
    <property type="molecule type" value="Genomic_DNA"/>
</dbReference>
<protein>
    <submittedName>
        <fullName evidence="2">ZNF527 isoform 3</fullName>
    </submittedName>
</protein>
<evidence type="ECO:0000313" key="2">
    <source>
        <dbReference type="EMBL" id="PNI96029.1"/>
    </source>
</evidence>